<evidence type="ECO:0000313" key="3">
    <source>
        <dbReference type="Proteomes" id="UP000300879"/>
    </source>
</evidence>
<dbReference type="KEGG" id="palo:E6C60_3082"/>
<name>A0A4P8XMX6_9BACL</name>
<gene>
    <name evidence="2" type="ORF">E6C60_3082</name>
</gene>
<organism evidence="2 3">
    <name type="scientific">Paenibacillus algicola</name>
    <dbReference type="NCBI Taxonomy" id="2565926"/>
    <lineage>
        <taxon>Bacteria</taxon>
        <taxon>Bacillati</taxon>
        <taxon>Bacillota</taxon>
        <taxon>Bacilli</taxon>
        <taxon>Bacillales</taxon>
        <taxon>Paenibacillaceae</taxon>
        <taxon>Paenibacillus</taxon>
    </lineage>
</organism>
<accession>A0A4P8XMX6</accession>
<dbReference type="RefSeq" id="WP_175415323.1">
    <property type="nucleotide sequence ID" value="NZ_CP040396.1"/>
</dbReference>
<dbReference type="Proteomes" id="UP000300879">
    <property type="component" value="Chromosome"/>
</dbReference>
<feature type="compositionally biased region" description="Polar residues" evidence="1">
    <location>
        <begin position="79"/>
        <end position="91"/>
    </location>
</feature>
<proteinExistence type="predicted"/>
<dbReference type="EMBL" id="CP040396">
    <property type="protein sequence ID" value="QCT03793.1"/>
    <property type="molecule type" value="Genomic_DNA"/>
</dbReference>
<reference evidence="2 3" key="1">
    <citation type="submission" date="2019-05" db="EMBL/GenBank/DDBJ databases">
        <authorList>
            <person name="Chen C."/>
        </authorList>
    </citation>
    <scope>NUCLEOTIDE SEQUENCE [LARGE SCALE GENOMIC DNA]</scope>
    <source>
        <strain evidence="2 3">HB172198</strain>
    </source>
</reference>
<keyword evidence="3" id="KW-1185">Reference proteome</keyword>
<feature type="region of interest" description="Disordered" evidence="1">
    <location>
        <begin position="68"/>
        <end position="91"/>
    </location>
</feature>
<dbReference type="AlphaFoldDB" id="A0A4P8XMX6"/>
<sequence length="91" mass="10785">MLPDLERKLLRILVNYSMHRRTMPPVKLIEYLTGRAKAEITQGLESLENREFITWADKGTTQGIKILREEEDEEPQLPAQDSNNLDYWTYY</sequence>
<protein>
    <submittedName>
        <fullName evidence="2">Uncharacterized protein</fullName>
    </submittedName>
</protein>
<evidence type="ECO:0000256" key="1">
    <source>
        <dbReference type="SAM" id="MobiDB-lite"/>
    </source>
</evidence>
<evidence type="ECO:0000313" key="2">
    <source>
        <dbReference type="EMBL" id="QCT03793.1"/>
    </source>
</evidence>